<evidence type="ECO:0000313" key="1">
    <source>
        <dbReference type="EMBL" id="CAJ0804314.1"/>
    </source>
</evidence>
<name>A0AAD2F5F3_9RALS</name>
<protein>
    <submittedName>
        <fullName evidence="1">Uncharacterized protein</fullName>
    </submittedName>
</protein>
<accession>A0AAD2F5F3</accession>
<dbReference type="AlphaFoldDB" id="A0AAD2F5F3"/>
<dbReference type="RefSeq" id="WP_157774039.1">
    <property type="nucleotide sequence ID" value="NZ_CATZAZ010000011.1"/>
</dbReference>
<proteinExistence type="predicted"/>
<gene>
    <name evidence="1" type="ORF">R77560_04053</name>
</gene>
<evidence type="ECO:0000313" key="2">
    <source>
        <dbReference type="Proteomes" id="UP001189756"/>
    </source>
</evidence>
<organism evidence="1 2">
    <name type="scientific">Ralstonia thomasii</name>
    <dbReference type="NCBI Taxonomy" id="3058596"/>
    <lineage>
        <taxon>Bacteria</taxon>
        <taxon>Pseudomonadati</taxon>
        <taxon>Pseudomonadota</taxon>
        <taxon>Betaproteobacteria</taxon>
        <taxon>Burkholderiales</taxon>
        <taxon>Burkholderiaceae</taxon>
        <taxon>Ralstonia</taxon>
    </lineage>
</organism>
<dbReference type="Proteomes" id="UP001189756">
    <property type="component" value="Unassembled WGS sequence"/>
</dbReference>
<sequence>MQQPVQQSASVLARYRTRGWARICDKAAELDPKFAQVLRESARPAQIAYQKIMGRHEGNPVGVECRAVKREAWAFVLADVSCPGRFRIQYFDLDGFSGHYVHKTLEEAVEDMVTSGYRQIDTGALDRVAATERWALGVKRSAIMQRHQSGMIDWATAVGELSILQTNS</sequence>
<dbReference type="EMBL" id="CATZAZ010000011">
    <property type="protein sequence ID" value="CAJ0804314.1"/>
    <property type="molecule type" value="Genomic_DNA"/>
</dbReference>
<comment type="caution">
    <text evidence="1">The sequence shown here is derived from an EMBL/GenBank/DDBJ whole genome shotgun (WGS) entry which is preliminary data.</text>
</comment>
<dbReference type="GeneID" id="34794236"/>
<reference evidence="1" key="1">
    <citation type="submission" date="2023-07" db="EMBL/GenBank/DDBJ databases">
        <authorList>
            <person name="Peeters C."/>
        </authorList>
    </citation>
    <scope>NUCLEOTIDE SEQUENCE</scope>
    <source>
        <strain evidence="1">R-77560</strain>
    </source>
</reference>